<evidence type="ECO:0000313" key="3">
    <source>
        <dbReference type="Proteomes" id="UP001597342"/>
    </source>
</evidence>
<reference evidence="3" key="1">
    <citation type="journal article" date="2019" name="Int. J. Syst. Evol. Microbiol.">
        <title>The Global Catalogue of Microorganisms (GCM) 10K type strain sequencing project: providing services to taxonomists for standard genome sequencing and annotation.</title>
        <authorList>
            <consortium name="The Broad Institute Genomics Platform"/>
            <consortium name="The Broad Institute Genome Sequencing Center for Infectious Disease"/>
            <person name="Wu L."/>
            <person name="Ma J."/>
        </authorList>
    </citation>
    <scope>NUCLEOTIDE SEQUENCE [LARGE SCALE GENOMIC DNA]</scope>
    <source>
        <strain evidence="3">JCM 3389</strain>
    </source>
</reference>
<accession>A0ABW4XSM3</accession>
<organism evidence="2 3">
    <name type="scientific">Flagellimonas iocasae</name>
    <dbReference type="NCBI Taxonomy" id="2055905"/>
    <lineage>
        <taxon>Bacteria</taxon>
        <taxon>Pseudomonadati</taxon>
        <taxon>Bacteroidota</taxon>
        <taxon>Flavobacteriia</taxon>
        <taxon>Flavobacteriales</taxon>
        <taxon>Flavobacteriaceae</taxon>
        <taxon>Flagellimonas</taxon>
    </lineage>
</organism>
<comment type="caution">
    <text evidence="2">The sequence shown here is derived from an EMBL/GenBank/DDBJ whole genome shotgun (WGS) entry which is preliminary data.</text>
</comment>
<proteinExistence type="predicted"/>
<gene>
    <name evidence="2" type="ORF">ACFSJE_02300</name>
</gene>
<dbReference type="Proteomes" id="UP001597342">
    <property type="component" value="Unassembled WGS sequence"/>
</dbReference>
<sequence>MEPKTTSAKYRISVLLDLTKSSEQVLTNAVQLAKTLDGAVEVFHVKPAADVVQRESQLSAIRTIYKDDRDTRSQMQKLIGTIEREERMTISYRLEYGNVKNRVRDYLALQRPDILVLGKRRPGFLGDSITDFVINETETHVLITGKDDKFHTFKDLNLGVFTNGLRENGLEIIKDLKRDSDKPVRVFNIKGKVQPSEQELNPLQKSVSYVFTEGANALDGLVSYVSRTNTQLLCVPKSQKKVFSFQSSPAEQLWRRATVPVFIMK</sequence>
<dbReference type="SUPFAM" id="SSF52402">
    <property type="entry name" value="Adenine nucleotide alpha hydrolases-like"/>
    <property type="match status" value="1"/>
</dbReference>
<dbReference type="Gene3D" id="3.40.50.12370">
    <property type="match status" value="1"/>
</dbReference>
<feature type="domain" description="UspA" evidence="1">
    <location>
        <begin position="11"/>
        <end position="143"/>
    </location>
</feature>
<dbReference type="Pfam" id="PF00582">
    <property type="entry name" value="Usp"/>
    <property type="match status" value="1"/>
</dbReference>
<keyword evidence="3" id="KW-1185">Reference proteome</keyword>
<evidence type="ECO:0000313" key="2">
    <source>
        <dbReference type="EMBL" id="MFD2098587.1"/>
    </source>
</evidence>
<evidence type="ECO:0000259" key="1">
    <source>
        <dbReference type="Pfam" id="PF00582"/>
    </source>
</evidence>
<protein>
    <submittedName>
        <fullName evidence="2">Universal stress protein</fullName>
    </submittedName>
</protein>
<dbReference type="CDD" id="cd00293">
    <property type="entry name" value="USP-like"/>
    <property type="match status" value="1"/>
</dbReference>
<dbReference type="RefSeq" id="WP_379829362.1">
    <property type="nucleotide sequence ID" value="NZ_JBHUHU010000001.1"/>
</dbReference>
<name>A0ABW4XSM3_9FLAO</name>
<dbReference type="EMBL" id="JBHUHU010000001">
    <property type="protein sequence ID" value="MFD2098587.1"/>
    <property type="molecule type" value="Genomic_DNA"/>
</dbReference>
<dbReference type="InterPro" id="IPR006016">
    <property type="entry name" value="UspA"/>
</dbReference>